<sequence>MPVKLGEVNLPNPVIKVTNKKTIVESVLVGRIGTVKELIGQEDYKINIKGIIIIENNSYPEAEITAIHELYSKNTNLTISSALTDIFLTDNNSVVITDISWPEMAGIQNVKTFEMNLVSDRAFELIIK</sequence>
<comment type="caution">
    <text evidence="2">The sequence shown here is derived from an EMBL/GenBank/DDBJ whole genome shotgun (WGS) entry which is preliminary data.</text>
</comment>
<dbReference type="RefSeq" id="WP_149835967.1">
    <property type="nucleotide sequence ID" value="NZ_VUOC01000001.1"/>
</dbReference>
<dbReference type="InterPro" id="IPR046109">
    <property type="entry name" value="DUF6046"/>
</dbReference>
<accession>A0A5B2W2T8</accession>
<organism evidence="2 3">
    <name type="scientific">Chitinophaga agrisoli</name>
    <dbReference type="NCBI Taxonomy" id="2607653"/>
    <lineage>
        <taxon>Bacteria</taxon>
        <taxon>Pseudomonadati</taxon>
        <taxon>Bacteroidota</taxon>
        <taxon>Chitinophagia</taxon>
        <taxon>Chitinophagales</taxon>
        <taxon>Chitinophagaceae</taxon>
        <taxon>Chitinophaga</taxon>
    </lineage>
</organism>
<dbReference type="Proteomes" id="UP000324611">
    <property type="component" value="Unassembled WGS sequence"/>
</dbReference>
<proteinExistence type="predicted"/>
<evidence type="ECO:0000313" key="2">
    <source>
        <dbReference type="EMBL" id="KAA2244569.1"/>
    </source>
</evidence>
<evidence type="ECO:0000259" key="1">
    <source>
        <dbReference type="Pfam" id="PF19512"/>
    </source>
</evidence>
<dbReference type="AlphaFoldDB" id="A0A5B2W2T8"/>
<gene>
    <name evidence="2" type="ORF">F0L74_00915</name>
</gene>
<dbReference type="Pfam" id="PF19512">
    <property type="entry name" value="DUF6046"/>
    <property type="match status" value="1"/>
</dbReference>
<protein>
    <recommendedName>
        <fullName evidence="1">DUF6046 domain-containing protein</fullName>
    </recommendedName>
</protein>
<reference evidence="2 3" key="1">
    <citation type="submission" date="2019-09" db="EMBL/GenBank/DDBJ databases">
        <title>Chitinophaga ginsengihumi sp. nov., isolated from soil of ginseng rhizosphere.</title>
        <authorList>
            <person name="Lee J."/>
        </authorList>
    </citation>
    <scope>NUCLEOTIDE SEQUENCE [LARGE SCALE GENOMIC DNA]</scope>
    <source>
        <strain evidence="2 3">BN140078</strain>
    </source>
</reference>
<dbReference type="EMBL" id="VUOC01000001">
    <property type="protein sequence ID" value="KAA2244569.1"/>
    <property type="molecule type" value="Genomic_DNA"/>
</dbReference>
<feature type="domain" description="DUF6046" evidence="1">
    <location>
        <begin position="11"/>
        <end position="128"/>
    </location>
</feature>
<keyword evidence="3" id="KW-1185">Reference proteome</keyword>
<reference evidence="2 3" key="2">
    <citation type="submission" date="2019-09" db="EMBL/GenBank/DDBJ databases">
        <authorList>
            <person name="Jin C."/>
        </authorList>
    </citation>
    <scope>NUCLEOTIDE SEQUENCE [LARGE SCALE GENOMIC DNA]</scope>
    <source>
        <strain evidence="2 3">BN140078</strain>
    </source>
</reference>
<evidence type="ECO:0000313" key="3">
    <source>
        <dbReference type="Proteomes" id="UP000324611"/>
    </source>
</evidence>
<name>A0A5B2W2T8_9BACT</name>